<keyword evidence="2" id="KW-0812">Transmembrane</keyword>
<dbReference type="RefSeq" id="WP_135971900.1">
    <property type="nucleotide sequence ID" value="NZ_CP039291.1"/>
</dbReference>
<dbReference type="CDD" id="cd14814">
    <property type="entry name" value="Peptidase_M15"/>
    <property type="match status" value="1"/>
</dbReference>
<reference evidence="4 5" key="1">
    <citation type="submission" date="2019-04" db="EMBL/GenBank/DDBJ databases">
        <title>Isolation and identification of Cellulomonas shaoxiangyii sp. Nov. isolated from feces of the Tibetan antelopes (Pantholops hodgsonii) in the Qinghai-Tibet plateau of China.</title>
        <authorList>
            <person name="Tian Z."/>
        </authorList>
    </citation>
    <scope>NUCLEOTIDE SEQUENCE [LARGE SCALE GENOMIC DNA]</scope>
    <source>
        <strain evidence="4 5">Z28</strain>
    </source>
</reference>
<dbReference type="Proteomes" id="UP000296469">
    <property type="component" value="Chromosome"/>
</dbReference>
<keyword evidence="2" id="KW-1133">Transmembrane helix</keyword>
<dbReference type="Pfam" id="PF02557">
    <property type="entry name" value="VanY"/>
    <property type="match status" value="1"/>
</dbReference>
<evidence type="ECO:0000313" key="5">
    <source>
        <dbReference type="Proteomes" id="UP000296469"/>
    </source>
</evidence>
<organism evidence="4 5">
    <name type="scientific">Cellulomonas shaoxiangyii</name>
    <dbReference type="NCBI Taxonomy" id="2566013"/>
    <lineage>
        <taxon>Bacteria</taxon>
        <taxon>Bacillati</taxon>
        <taxon>Actinomycetota</taxon>
        <taxon>Actinomycetes</taxon>
        <taxon>Micrococcales</taxon>
        <taxon>Cellulomonadaceae</taxon>
        <taxon>Cellulomonas</taxon>
    </lineage>
</organism>
<sequence length="290" mass="30838">MESHAMEPTPRTRRSLRETDAARPRSRRVEVPAAQDVVEVLPVAAHGGASPARRRSTTVVGRLAVLAALAGVTLVVPVTQGLERGEMVLGATTTEVHHPSTVTALTALPLSDLPPTSLVSADGSARLRAAMDVSRAAERSVLPGCDGVARPSGANGQLSTDDLCELWDGRTQIRADAAVALAELNTAYVARFGTDICLTSGYRTLAQQKSVKAQKGGLAATPGKSNHGWGLALDLCGLQDNSTRFAWMNDNAPIYGWENPTWAKRGGSGPYEPWHWEYIKGVKADGEYYG</sequence>
<gene>
    <name evidence="4" type="ORF">E5225_11980</name>
</gene>
<proteinExistence type="predicted"/>
<dbReference type="InterPro" id="IPR052179">
    <property type="entry name" value="DD-CPase-like"/>
</dbReference>
<dbReference type="GO" id="GO:0006508">
    <property type="term" value="P:proteolysis"/>
    <property type="evidence" value="ECO:0007669"/>
    <property type="project" value="InterPro"/>
</dbReference>
<dbReference type="KEGG" id="celz:E5225_11980"/>
<feature type="compositionally biased region" description="Basic and acidic residues" evidence="1">
    <location>
        <begin position="15"/>
        <end position="30"/>
    </location>
</feature>
<evidence type="ECO:0000313" key="4">
    <source>
        <dbReference type="EMBL" id="QCB94170.1"/>
    </source>
</evidence>
<dbReference type="EMBL" id="CP039291">
    <property type="protein sequence ID" value="QCB94170.1"/>
    <property type="molecule type" value="Genomic_DNA"/>
</dbReference>
<dbReference type="PANTHER" id="PTHR34385:SF1">
    <property type="entry name" value="PEPTIDOGLYCAN L-ALANYL-D-GLUTAMATE ENDOPEPTIDASE CWLK"/>
    <property type="match status" value="1"/>
</dbReference>
<dbReference type="AlphaFoldDB" id="A0A4P7SJA8"/>
<dbReference type="Gene3D" id="3.30.1380.10">
    <property type="match status" value="1"/>
</dbReference>
<evidence type="ECO:0000256" key="1">
    <source>
        <dbReference type="SAM" id="MobiDB-lite"/>
    </source>
</evidence>
<dbReference type="OrthoDB" id="5496837at2"/>
<dbReference type="InterPro" id="IPR003709">
    <property type="entry name" value="VanY-like_core_dom"/>
</dbReference>
<evidence type="ECO:0000256" key="2">
    <source>
        <dbReference type="SAM" id="Phobius"/>
    </source>
</evidence>
<accession>A0A4P7SJA8</accession>
<dbReference type="InterPro" id="IPR009045">
    <property type="entry name" value="Zn_M74/Hedgehog-like"/>
</dbReference>
<name>A0A4P7SJA8_9CELL</name>
<feature type="transmembrane region" description="Helical" evidence="2">
    <location>
        <begin position="59"/>
        <end position="78"/>
    </location>
</feature>
<dbReference type="PANTHER" id="PTHR34385">
    <property type="entry name" value="D-ALANYL-D-ALANINE CARBOXYPEPTIDASE"/>
    <property type="match status" value="1"/>
</dbReference>
<keyword evidence="2" id="KW-0472">Membrane</keyword>
<feature type="region of interest" description="Disordered" evidence="1">
    <location>
        <begin position="1"/>
        <end position="30"/>
    </location>
</feature>
<dbReference type="SUPFAM" id="SSF55166">
    <property type="entry name" value="Hedgehog/DD-peptidase"/>
    <property type="match status" value="1"/>
</dbReference>
<protein>
    <submittedName>
        <fullName evidence="4">Peptidase M15</fullName>
    </submittedName>
</protein>
<evidence type="ECO:0000259" key="3">
    <source>
        <dbReference type="Pfam" id="PF02557"/>
    </source>
</evidence>
<dbReference type="GO" id="GO:0008233">
    <property type="term" value="F:peptidase activity"/>
    <property type="evidence" value="ECO:0007669"/>
    <property type="project" value="InterPro"/>
</dbReference>
<feature type="domain" description="D-alanyl-D-alanine carboxypeptidase-like core" evidence="3">
    <location>
        <begin position="172"/>
        <end position="279"/>
    </location>
</feature>
<keyword evidence="5" id="KW-1185">Reference proteome</keyword>